<comment type="caution">
    <text evidence="2">The sequence shown here is derived from an EMBL/GenBank/DDBJ whole genome shotgun (WGS) entry which is preliminary data.</text>
</comment>
<evidence type="ECO:0000313" key="2">
    <source>
        <dbReference type="EMBL" id="KAK1688247.1"/>
    </source>
</evidence>
<proteinExistence type="predicted"/>
<accession>A0AAJ0ARB5</accession>
<evidence type="ECO:0000313" key="3">
    <source>
        <dbReference type="Proteomes" id="UP001224890"/>
    </source>
</evidence>
<gene>
    <name evidence="2" type="ORF">BDP55DRAFT_713557</name>
</gene>
<feature type="compositionally biased region" description="Low complexity" evidence="1">
    <location>
        <begin position="8"/>
        <end position="17"/>
    </location>
</feature>
<sequence length="332" mass="37051">MEVDGESAAEASSQPSAKRVKLSSPASDNIKPVFGRLDVAFNTDDSGDITANINNTRRLGKPVIDHISDDTFAFHGSRQQAHAMIDRILDYSENVIITGIVSLRPDTSEVAPQFKTPTTTKVVDLTATVMEQRIPTVESPATSTATETKASPRKRPSTPAVTHESQQTPKVASIPKPLAPQNSSLVFSRGQLKTAWKDWMLSGRRRTKLQTLLKKFPENNRPNPSVECMVLQNLAGKEPDIMVNELEDTAHAIMLKIFKRTLQKNIPRIGEDWMHFQILRQLWFYPDNVQKANFPWAEMEPISPSEGIPSPAYAWVIKHNKVGLGENFLVFN</sequence>
<dbReference type="GeneID" id="85462770"/>
<feature type="region of interest" description="Disordered" evidence="1">
    <location>
        <begin position="134"/>
        <end position="177"/>
    </location>
</feature>
<dbReference type="EMBL" id="JAHMHR010000012">
    <property type="protein sequence ID" value="KAK1688247.1"/>
    <property type="molecule type" value="Genomic_DNA"/>
</dbReference>
<evidence type="ECO:0000256" key="1">
    <source>
        <dbReference type="SAM" id="MobiDB-lite"/>
    </source>
</evidence>
<name>A0AAJ0ARB5_9PEZI</name>
<feature type="region of interest" description="Disordered" evidence="1">
    <location>
        <begin position="1"/>
        <end position="25"/>
    </location>
</feature>
<keyword evidence="3" id="KW-1185">Reference proteome</keyword>
<feature type="compositionally biased region" description="Polar residues" evidence="1">
    <location>
        <begin position="139"/>
        <end position="149"/>
    </location>
</feature>
<dbReference type="Proteomes" id="UP001224890">
    <property type="component" value="Unassembled WGS sequence"/>
</dbReference>
<feature type="compositionally biased region" description="Polar residues" evidence="1">
    <location>
        <begin position="159"/>
        <end position="170"/>
    </location>
</feature>
<dbReference type="AlphaFoldDB" id="A0AAJ0ARB5"/>
<reference evidence="2" key="1">
    <citation type="submission" date="2021-06" db="EMBL/GenBank/DDBJ databases">
        <title>Comparative genomics, transcriptomics and evolutionary studies reveal genomic signatures of adaptation to plant cell wall in hemibiotrophic fungi.</title>
        <authorList>
            <consortium name="DOE Joint Genome Institute"/>
            <person name="Baroncelli R."/>
            <person name="Diaz J.F."/>
            <person name="Benocci T."/>
            <person name="Peng M."/>
            <person name="Battaglia E."/>
            <person name="Haridas S."/>
            <person name="Andreopoulos W."/>
            <person name="Labutti K."/>
            <person name="Pangilinan J."/>
            <person name="Floch G.L."/>
            <person name="Makela M.R."/>
            <person name="Henrissat B."/>
            <person name="Grigoriev I.V."/>
            <person name="Crouch J.A."/>
            <person name="De Vries R.P."/>
            <person name="Sukno S.A."/>
            <person name="Thon M.R."/>
        </authorList>
    </citation>
    <scope>NUCLEOTIDE SEQUENCE</scope>
    <source>
        <strain evidence="2">CBS 193.32</strain>
    </source>
</reference>
<protein>
    <submittedName>
        <fullName evidence="2">Uncharacterized protein</fullName>
    </submittedName>
</protein>
<organism evidence="2 3">
    <name type="scientific">Colletotrichum godetiae</name>
    <dbReference type="NCBI Taxonomy" id="1209918"/>
    <lineage>
        <taxon>Eukaryota</taxon>
        <taxon>Fungi</taxon>
        <taxon>Dikarya</taxon>
        <taxon>Ascomycota</taxon>
        <taxon>Pezizomycotina</taxon>
        <taxon>Sordariomycetes</taxon>
        <taxon>Hypocreomycetidae</taxon>
        <taxon>Glomerellales</taxon>
        <taxon>Glomerellaceae</taxon>
        <taxon>Colletotrichum</taxon>
        <taxon>Colletotrichum acutatum species complex</taxon>
    </lineage>
</organism>
<dbReference type="RefSeq" id="XP_060431942.1">
    <property type="nucleotide sequence ID" value="XM_060578244.1"/>
</dbReference>